<dbReference type="AlphaFoldDB" id="A0A2D2D658"/>
<keyword evidence="5" id="KW-1185">Reference proteome</keyword>
<dbReference type="Gene3D" id="3.40.630.30">
    <property type="match status" value="1"/>
</dbReference>
<organism evidence="4 5">
    <name type="scientific">Methylosinus trichosporium (strain ATCC 35070 / NCIMB 11131 / UNIQEM 75 / OB3b)</name>
    <dbReference type="NCBI Taxonomy" id="595536"/>
    <lineage>
        <taxon>Bacteria</taxon>
        <taxon>Pseudomonadati</taxon>
        <taxon>Pseudomonadota</taxon>
        <taxon>Alphaproteobacteria</taxon>
        <taxon>Hyphomicrobiales</taxon>
        <taxon>Methylocystaceae</taxon>
        <taxon>Methylosinus</taxon>
    </lineage>
</organism>
<name>A0A2D2D658_METT3</name>
<dbReference type="STRING" id="595536.GCA_000178815_03133"/>
<dbReference type="EMBL" id="CP023737">
    <property type="protein sequence ID" value="ATQ70319.1"/>
    <property type="molecule type" value="Genomic_DNA"/>
</dbReference>
<dbReference type="Pfam" id="PF00583">
    <property type="entry name" value="Acetyltransf_1"/>
    <property type="match status" value="1"/>
</dbReference>
<evidence type="ECO:0000313" key="4">
    <source>
        <dbReference type="EMBL" id="ATQ70319.1"/>
    </source>
</evidence>
<protein>
    <submittedName>
        <fullName evidence="4">N-acetyltransferase</fullName>
    </submittedName>
</protein>
<keyword evidence="1 4" id="KW-0808">Transferase</keyword>
<dbReference type="SUPFAM" id="SSF55729">
    <property type="entry name" value="Acyl-CoA N-acyltransferases (Nat)"/>
    <property type="match status" value="1"/>
</dbReference>
<feature type="domain" description="N-acetyltransferase" evidence="3">
    <location>
        <begin position="6"/>
        <end position="146"/>
    </location>
</feature>
<evidence type="ECO:0000313" key="5">
    <source>
        <dbReference type="Proteomes" id="UP000230709"/>
    </source>
</evidence>
<dbReference type="GO" id="GO:0016747">
    <property type="term" value="F:acyltransferase activity, transferring groups other than amino-acyl groups"/>
    <property type="evidence" value="ECO:0007669"/>
    <property type="project" value="InterPro"/>
</dbReference>
<dbReference type="Proteomes" id="UP000230709">
    <property type="component" value="Chromosome"/>
</dbReference>
<evidence type="ECO:0000259" key="3">
    <source>
        <dbReference type="PROSITE" id="PS51186"/>
    </source>
</evidence>
<gene>
    <name evidence="4" type="ORF">CQW49_10150</name>
</gene>
<dbReference type="KEGG" id="mtw:CQW49_10150"/>
<proteinExistence type="predicted"/>
<dbReference type="PROSITE" id="PS51186">
    <property type="entry name" value="GNAT"/>
    <property type="match status" value="1"/>
</dbReference>
<dbReference type="RefSeq" id="WP_003613472.1">
    <property type="nucleotide sequence ID" value="NZ_ADVE02000001.1"/>
</dbReference>
<accession>A0A2D2D658</accession>
<keyword evidence="2" id="KW-0012">Acyltransferase</keyword>
<dbReference type="InterPro" id="IPR050832">
    <property type="entry name" value="Bact_Acetyltransf"/>
</dbReference>
<reference evidence="5" key="1">
    <citation type="submission" date="2017-10" db="EMBL/GenBank/DDBJ databases">
        <title>Completed PacBio SMRT sequence of Methylosinus trichosporium OB3b reveals presence of a third large plasmid.</title>
        <authorList>
            <person name="Charles T.C."/>
            <person name="Lynch M.D.J."/>
            <person name="Heil J.R."/>
            <person name="Cheng J."/>
        </authorList>
    </citation>
    <scope>NUCLEOTIDE SEQUENCE [LARGE SCALE GENOMIC DNA]</scope>
    <source>
        <strain evidence="5">OB3b</strain>
    </source>
</reference>
<dbReference type="InterPro" id="IPR000182">
    <property type="entry name" value="GNAT_dom"/>
</dbReference>
<dbReference type="PANTHER" id="PTHR43877:SF2">
    <property type="entry name" value="AMINOALKYLPHOSPHONATE N-ACETYLTRANSFERASE-RELATED"/>
    <property type="match status" value="1"/>
</dbReference>
<dbReference type="PANTHER" id="PTHR43877">
    <property type="entry name" value="AMINOALKYLPHOSPHONATE N-ACETYLTRANSFERASE-RELATED-RELATED"/>
    <property type="match status" value="1"/>
</dbReference>
<evidence type="ECO:0000256" key="2">
    <source>
        <dbReference type="ARBA" id="ARBA00023315"/>
    </source>
</evidence>
<sequence length="148" mass="16107">MNDEPPETPPLRLVFHELDRESPAVATALGAEIAARFAPRNELPLSILAHDESGALLGGLNGVSHWRWLYIRHLWVAPQCRSLGLGARLVARAEAAARARACVGLYLDSFDPRAVAFYERCGFGRRGEIVGFPPGHSRVFLAKALAPA</sequence>
<evidence type="ECO:0000256" key="1">
    <source>
        <dbReference type="ARBA" id="ARBA00022679"/>
    </source>
</evidence>
<dbReference type="InterPro" id="IPR016181">
    <property type="entry name" value="Acyl_CoA_acyltransferase"/>
</dbReference>